<keyword evidence="4" id="KW-1185">Reference proteome</keyword>
<reference evidence="3 4" key="1">
    <citation type="submission" date="2014-02" db="EMBL/GenBank/DDBJ databases">
        <title>Transposable element dynamics among asymbiotic and ectomycorrhizal Amanita fungi.</title>
        <authorList>
            <consortium name="DOE Joint Genome Institute"/>
            <person name="Hess J."/>
            <person name="Skrede I."/>
            <person name="Wolfe B."/>
            <person name="LaButti K."/>
            <person name="Ohm R.A."/>
            <person name="Grigoriev I.V."/>
            <person name="Pringle A."/>
        </authorList>
    </citation>
    <scope>NUCLEOTIDE SEQUENCE [LARGE SCALE GENOMIC DNA]</scope>
    <source>
        <strain evidence="3 4">SKay4041</strain>
    </source>
</reference>
<dbReference type="AlphaFoldDB" id="A0A2A9P0K0"/>
<evidence type="ECO:0000313" key="4">
    <source>
        <dbReference type="Proteomes" id="UP000242287"/>
    </source>
</evidence>
<feature type="transmembrane region" description="Helical" evidence="2">
    <location>
        <begin position="53"/>
        <end position="73"/>
    </location>
</feature>
<evidence type="ECO:0000256" key="1">
    <source>
        <dbReference type="SAM" id="MobiDB-lite"/>
    </source>
</evidence>
<organism evidence="3 4">
    <name type="scientific">Amanita thiersii Skay4041</name>
    <dbReference type="NCBI Taxonomy" id="703135"/>
    <lineage>
        <taxon>Eukaryota</taxon>
        <taxon>Fungi</taxon>
        <taxon>Dikarya</taxon>
        <taxon>Basidiomycota</taxon>
        <taxon>Agaricomycotina</taxon>
        <taxon>Agaricomycetes</taxon>
        <taxon>Agaricomycetidae</taxon>
        <taxon>Agaricales</taxon>
        <taxon>Pluteineae</taxon>
        <taxon>Amanitaceae</taxon>
        <taxon>Amanita</taxon>
    </lineage>
</organism>
<keyword evidence="2" id="KW-0472">Membrane</keyword>
<feature type="compositionally biased region" description="Basic and acidic residues" evidence="1">
    <location>
        <begin position="111"/>
        <end position="133"/>
    </location>
</feature>
<feature type="compositionally biased region" description="Polar residues" evidence="1">
    <location>
        <begin position="7"/>
        <end position="22"/>
    </location>
</feature>
<evidence type="ECO:0000313" key="3">
    <source>
        <dbReference type="EMBL" id="PFH54527.1"/>
    </source>
</evidence>
<name>A0A2A9P0K0_9AGAR</name>
<dbReference type="OrthoDB" id="3033915at2759"/>
<protein>
    <submittedName>
        <fullName evidence="3">Uncharacterized protein</fullName>
    </submittedName>
</protein>
<dbReference type="Proteomes" id="UP000242287">
    <property type="component" value="Unassembled WGS sequence"/>
</dbReference>
<feature type="region of interest" description="Disordered" evidence="1">
    <location>
        <begin position="1"/>
        <end position="22"/>
    </location>
</feature>
<proteinExistence type="predicted"/>
<sequence length="186" mass="21338">MFIPRTSDGNIPCSSDSSSCNPKITIVNPDPTVQEDGNTMGPPDFEKPGPHRYIGVGMVLGILVIILVLWIWIGKWPRQKLDALCCGRRRQRQQQEAHKQMIIDFTAEPPELEKPKGVHMREGEEQGEREPRTKGVRGAETPYGYMPSWQSPERDRRVQGYEVQAKTHPHKVRHSKTYRLDDRTIQ</sequence>
<evidence type="ECO:0000256" key="2">
    <source>
        <dbReference type="SAM" id="Phobius"/>
    </source>
</evidence>
<accession>A0A2A9P0K0</accession>
<feature type="region of interest" description="Disordered" evidence="1">
    <location>
        <begin position="107"/>
        <end position="186"/>
    </location>
</feature>
<keyword evidence="2" id="KW-0812">Transmembrane</keyword>
<keyword evidence="2" id="KW-1133">Transmembrane helix</keyword>
<feature type="compositionally biased region" description="Basic residues" evidence="1">
    <location>
        <begin position="167"/>
        <end position="177"/>
    </location>
</feature>
<dbReference type="EMBL" id="KZ301969">
    <property type="protein sequence ID" value="PFH54527.1"/>
    <property type="molecule type" value="Genomic_DNA"/>
</dbReference>
<gene>
    <name evidence="3" type="ORF">AMATHDRAFT_95</name>
</gene>